<dbReference type="InterPro" id="IPR037257">
    <property type="entry name" value="T2SS_E_N_sf"/>
</dbReference>
<dbReference type="InterPro" id="IPR001482">
    <property type="entry name" value="T2SS/T4SS_dom"/>
</dbReference>
<accession>X1NFK6</accession>
<dbReference type="InterPro" id="IPR027417">
    <property type="entry name" value="P-loop_NTPase"/>
</dbReference>
<dbReference type="AlphaFoldDB" id="X1NFK6"/>
<keyword evidence="2" id="KW-0067">ATP-binding</keyword>
<organism evidence="6">
    <name type="scientific">marine sediment metagenome</name>
    <dbReference type="NCBI Taxonomy" id="412755"/>
    <lineage>
        <taxon>unclassified sequences</taxon>
        <taxon>metagenomes</taxon>
        <taxon>ecological metagenomes</taxon>
    </lineage>
</organism>
<dbReference type="Gene3D" id="3.30.450.90">
    <property type="match status" value="1"/>
</dbReference>
<sequence length="272" mass="30694">KEIAAREVPLETLGMIPEATAKYYKMIPLVRKDKTLEVGMVYPEDLKAREALKFLARQGPFTYQVFLITPTTFSNLLKQYRTLRREVGRALEELEVELKEEKVEVRPRTAAEFERLAEEAPITKIVAVILRHAVEGKASDVHIEPTQEKLRIRFRLLGILHSSIFLPLRTHPAVVARIKILSNLKIDETRIPQDGRFSTKINGKGIDFRVSTFPTTLGEKVAIRVLDPTIGLKTFGELGLEKRNLVVVKRTIKRPYGLILASGPTGCGKTTT</sequence>
<dbReference type="Gene3D" id="3.40.50.300">
    <property type="entry name" value="P-loop containing nucleotide triphosphate hydrolases"/>
    <property type="match status" value="1"/>
</dbReference>
<dbReference type="PANTHER" id="PTHR30258:SF1">
    <property type="entry name" value="PROTEIN TRANSPORT PROTEIN HOFB HOMOLOG"/>
    <property type="match status" value="1"/>
</dbReference>
<evidence type="ECO:0000256" key="2">
    <source>
        <dbReference type="ARBA" id="ARBA00022840"/>
    </source>
</evidence>
<feature type="domain" description="Type II secretion system protein GspE N-terminal" evidence="5">
    <location>
        <begin position="3"/>
        <end position="81"/>
    </location>
</feature>
<dbReference type="InterPro" id="IPR007831">
    <property type="entry name" value="T2SS_GspE_N"/>
</dbReference>
<evidence type="ECO:0000259" key="5">
    <source>
        <dbReference type="Pfam" id="PF05157"/>
    </source>
</evidence>
<dbReference type="SUPFAM" id="SSF52540">
    <property type="entry name" value="P-loop containing nucleoside triphosphate hydrolases"/>
    <property type="match status" value="1"/>
</dbReference>
<dbReference type="SUPFAM" id="SSF160246">
    <property type="entry name" value="EspE N-terminal domain-like"/>
    <property type="match status" value="1"/>
</dbReference>
<evidence type="ECO:0000256" key="1">
    <source>
        <dbReference type="ARBA" id="ARBA00022741"/>
    </source>
</evidence>
<dbReference type="Pfam" id="PF00437">
    <property type="entry name" value="T2SSE"/>
    <property type="match status" value="1"/>
</dbReference>
<feature type="non-terminal residue" evidence="6">
    <location>
        <position position="1"/>
    </location>
</feature>
<feature type="coiled-coil region" evidence="3">
    <location>
        <begin position="73"/>
        <end position="104"/>
    </location>
</feature>
<name>X1NFK6_9ZZZZ</name>
<gene>
    <name evidence="6" type="ORF">S06H3_36202</name>
</gene>
<evidence type="ECO:0008006" key="7">
    <source>
        <dbReference type="Google" id="ProtNLM"/>
    </source>
</evidence>
<evidence type="ECO:0000313" key="6">
    <source>
        <dbReference type="EMBL" id="GAI28971.1"/>
    </source>
</evidence>
<evidence type="ECO:0000259" key="4">
    <source>
        <dbReference type="Pfam" id="PF00437"/>
    </source>
</evidence>
<dbReference type="Gene3D" id="3.30.300.160">
    <property type="entry name" value="Type II secretion system, protein E, N-terminal domain"/>
    <property type="match status" value="1"/>
</dbReference>
<keyword evidence="3" id="KW-0175">Coiled coil</keyword>
<reference evidence="6" key="1">
    <citation type="journal article" date="2014" name="Front. Microbiol.">
        <title>High frequency of phylogenetically diverse reductive dehalogenase-homologous genes in deep subseafloor sedimentary metagenomes.</title>
        <authorList>
            <person name="Kawai M."/>
            <person name="Futagami T."/>
            <person name="Toyoda A."/>
            <person name="Takaki Y."/>
            <person name="Nishi S."/>
            <person name="Hori S."/>
            <person name="Arai W."/>
            <person name="Tsubouchi T."/>
            <person name="Morono Y."/>
            <person name="Uchiyama I."/>
            <person name="Ito T."/>
            <person name="Fujiyama A."/>
            <person name="Inagaki F."/>
            <person name="Takami H."/>
        </authorList>
    </citation>
    <scope>NUCLEOTIDE SEQUENCE</scope>
    <source>
        <strain evidence="6">Expedition CK06-06</strain>
    </source>
</reference>
<dbReference type="GO" id="GO:0005524">
    <property type="term" value="F:ATP binding"/>
    <property type="evidence" value="ECO:0007669"/>
    <property type="project" value="UniProtKB-KW"/>
</dbReference>
<dbReference type="GO" id="GO:0016887">
    <property type="term" value="F:ATP hydrolysis activity"/>
    <property type="evidence" value="ECO:0007669"/>
    <property type="project" value="TreeGrafter"/>
</dbReference>
<comment type="caution">
    <text evidence="6">The sequence shown here is derived from an EMBL/GenBank/DDBJ whole genome shotgun (WGS) entry which is preliminary data.</text>
</comment>
<feature type="non-terminal residue" evidence="6">
    <location>
        <position position="272"/>
    </location>
</feature>
<dbReference type="Pfam" id="PF05157">
    <property type="entry name" value="MshEN"/>
    <property type="match status" value="1"/>
</dbReference>
<evidence type="ECO:0000256" key="3">
    <source>
        <dbReference type="SAM" id="Coils"/>
    </source>
</evidence>
<protein>
    <recommendedName>
        <fullName evidence="7">Bacterial type II secretion system protein E domain-containing protein</fullName>
    </recommendedName>
</protein>
<dbReference type="PANTHER" id="PTHR30258">
    <property type="entry name" value="TYPE II SECRETION SYSTEM PROTEIN GSPE-RELATED"/>
    <property type="match status" value="1"/>
</dbReference>
<keyword evidence="1" id="KW-0547">Nucleotide-binding</keyword>
<feature type="domain" description="Bacterial type II secretion system protein E" evidence="4">
    <location>
        <begin position="117"/>
        <end position="272"/>
    </location>
</feature>
<dbReference type="GO" id="GO:0005886">
    <property type="term" value="C:plasma membrane"/>
    <property type="evidence" value="ECO:0007669"/>
    <property type="project" value="TreeGrafter"/>
</dbReference>
<dbReference type="EMBL" id="BARV01021906">
    <property type="protein sequence ID" value="GAI28971.1"/>
    <property type="molecule type" value="Genomic_DNA"/>
</dbReference>
<proteinExistence type="predicted"/>